<accession>E0XW60</accession>
<name>E0XW60_9BACT</name>
<sequence>MSAGCPGVGPGSGIVVGSLTDGAERQLGPPFPGGDRRGVTPVPMPNTVVKPSTADGTARVTVWESRSLPGFIPKPEIDPVSGFALYRL</sequence>
<feature type="compositionally biased region" description="Gly residues" evidence="1">
    <location>
        <begin position="1"/>
        <end position="14"/>
    </location>
</feature>
<dbReference type="EMBL" id="GU474896">
    <property type="protein sequence ID" value="ADI18651.1"/>
    <property type="molecule type" value="Genomic_DNA"/>
</dbReference>
<evidence type="ECO:0000313" key="2">
    <source>
        <dbReference type="EMBL" id="ADI18651.1"/>
    </source>
</evidence>
<dbReference type="AlphaFoldDB" id="E0XW60"/>
<evidence type="ECO:0000256" key="1">
    <source>
        <dbReference type="SAM" id="MobiDB-lite"/>
    </source>
</evidence>
<reference evidence="2" key="1">
    <citation type="journal article" date="2011" name="Environ. Microbiol.">
        <title>Time-series analyses of Monterey Bay coastal microbial picoplankton using a 'genome proxy' microarray.</title>
        <authorList>
            <person name="Rich V.I."/>
            <person name="Pham V.D."/>
            <person name="Eppley J."/>
            <person name="Shi Y."/>
            <person name="DeLong E.F."/>
        </authorList>
    </citation>
    <scope>NUCLEOTIDE SEQUENCE</scope>
</reference>
<organism evidence="2">
    <name type="scientific">uncultured Acidobacteria bacterium HF4000_26D02</name>
    <dbReference type="NCBI Taxonomy" id="710731"/>
    <lineage>
        <taxon>Bacteria</taxon>
        <taxon>Pseudomonadati</taxon>
        <taxon>Acidobacteriota</taxon>
        <taxon>environmental samples</taxon>
    </lineage>
</organism>
<proteinExistence type="predicted"/>
<feature type="region of interest" description="Disordered" evidence="1">
    <location>
        <begin position="1"/>
        <end position="53"/>
    </location>
</feature>
<protein>
    <submittedName>
        <fullName evidence="2">Uncharacterized protein</fullName>
    </submittedName>
</protein>